<keyword evidence="1" id="KW-0812">Transmembrane</keyword>
<dbReference type="PANTHER" id="PTHR39198:SF1">
    <property type="entry name" value="ALPHA-GALACTOSIDASE NEW3 DOMAIN-CONTAINING PROTEIN"/>
    <property type="match status" value="1"/>
</dbReference>
<sequence length="307" mass="33850">METIKRKLPVFFIILSLTLSIILMVPVALFAQEEETTEEEIVEPEPEPEELIFDTKLPKIQAKEGETFSFNFDVAYKPGDEPFGIEEGKSEKTFDITVDYPTGWIAAVASGSTEAPAINLKFNSTESLRLMAIPLITQQPGEYDFKVTFKSAVEGDTLEGSIEFTAVAPPTYEISLTTKTGRLSTEITSGKDNHYKLILENKSSTSVENISLSSTEPEGWQVSFDQDKIESMEAEEKIEIDVTINPPEKTIAGDYMLTFGASSENSNDSFDLRVTVETPTVWGIVGIGIIVVVIIGVAVIFARLGRR</sequence>
<dbReference type="PANTHER" id="PTHR39198">
    <property type="entry name" value="HYPOTHETICAL MEMBRANE PROTEIN, CONSERVED"/>
    <property type="match status" value="1"/>
</dbReference>
<dbReference type="InterPro" id="IPR013783">
    <property type="entry name" value="Ig-like_fold"/>
</dbReference>
<dbReference type="Pfam" id="PF10633">
    <property type="entry name" value="NPCBM_assoc"/>
    <property type="match status" value="1"/>
</dbReference>
<organism evidence="3">
    <name type="scientific">marine sediment metagenome</name>
    <dbReference type="NCBI Taxonomy" id="412755"/>
    <lineage>
        <taxon>unclassified sequences</taxon>
        <taxon>metagenomes</taxon>
        <taxon>ecological metagenomes</taxon>
    </lineage>
</organism>
<gene>
    <name evidence="3" type="ORF">S06H3_07282</name>
</gene>
<proteinExistence type="predicted"/>
<comment type="caution">
    <text evidence="3">The sequence shown here is derived from an EMBL/GenBank/DDBJ whole genome shotgun (WGS) entry which is preliminary data.</text>
</comment>
<dbReference type="Gene3D" id="2.60.40.10">
    <property type="entry name" value="Immunoglobulins"/>
    <property type="match status" value="1"/>
</dbReference>
<keyword evidence="1" id="KW-0472">Membrane</keyword>
<accession>X1KVS5</accession>
<evidence type="ECO:0000259" key="2">
    <source>
        <dbReference type="Pfam" id="PF10633"/>
    </source>
</evidence>
<dbReference type="InterPro" id="IPR018905">
    <property type="entry name" value="A-galactase_NEW3"/>
</dbReference>
<evidence type="ECO:0000256" key="1">
    <source>
        <dbReference type="SAM" id="Phobius"/>
    </source>
</evidence>
<evidence type="ECO:0000313" key="3">
    <source>
        <dbReference type="EMBL" id="GAH97740.1"/>
    </source>
</evidence>
<feature type="domain" description="Alpha-galactosidase NEW3" evidence="2">
    <location>
        <begin position="188"/>
        <end position="262"/>
    </location>
</feature>
<keyword evidence="1" id="KW-1133">Transmembrane helix</keyword>
<protein>
    <recommendedName>
        <fullName evidence="2">Alpha-galactosidase NEW3 domain-containing protein</fullName>
    </recommendedName>
</protein>
<feature type="transmembrane region" description="Helical" evidence="1">
    <location>
        <begin position="281"/>
        <end position="302"/>
    </location>
</feature>
<reference evidence="3" key="1">
    <citation type="journal article" date="2014" name="Front. Microbiol.">
        <title>High frequency of phylogenetically diverse reductive dehalogenase-homologous genes in deep subseafloor sedimentary metagenomes.</title>
        <authorList>
            <person name="Kawai M."/>
            <person name="Futagami T."/>
            <person name="Toyoda A."/>
            <person name="Takaki Y."/>
            <person name="Nishi S."/>
            <person name="Hori S."/>
            <person name="Arai W."/>
            <person name="Tsubouchi T."/>
            <person name="Morono Y."/>
            <person name="Uchiyama I."/>
            <person name="Ito T."/>
            <person name="Fujiyama A."/>
            <person name="Inagaki F."/>
            <person name="Takami H."/>
        </authorList>
    </citation>
    <scope>NUCLEOTIDE SEQUENCE</scope>
    <source>
        <strain evidence="3">Expedition CK06-06</strain>
    </source>
</reference>
<dbReference type="AlphaFoldDB" id="X1KVS5"/>
<name>X1KVS5_9ZZZZ</name>
<dbReference type="EMBL" id="BARV01002933">
    <property type="protein sequence ID" value="GAH97740.1"/>
    <property type="molecule type" value="Genomic_DNA"/>
</dbReference>